<feature type="coiled-coil region" evidence="1">
    <location>
        <begin position="57"/>
        <end position="260"/>
    </location>
</feature>
<gene>
    <name evidence="2" type="ORF">POCTA_138.1.T0870147</name>
</gene>
<reference evidence="2" key="1">
    <citation type="submission" date="2021-01" db="EMBL/GenBank/DDBJ databases">
        <authorList>
            <consortium name="Genoscope - CEA"/>
            <person name="William W."/>
        </authorList>
    </citation>
    <scope>NUCLEOTIDE SEQUENCE</scope>
</reference>
<dbReference type="EMBL" id="CAJJDP010000086">
    <property type="protein sequence ID" value="CAD8186198.1"/>
    <property type="molecule type" value="Genomic_DNA"/>
</dbReference>
<dbReference type="Proteomes" id="UP000683925">
    <property type="component" value="Unassembled WGS sequence"/>
</dbReference>
<dbReference type="OrthoDB" id="300002at2759"/>
<protein>
    <submittedName>
        <fullName evidence="2">Uncharacterized protein</fullName>
    </submittedName>
</protein>
<keyword evidence="3" id="KW-1185">Reference proteome</keyword>
<evidence type="ECO:0000256" key="1">
    <source>
        <dbReference type="SAM" id="Coils"/>
    </source>
</evidence>
<proteinExistence type="predicted"/>
<dbReference type="AlphaFoldDB" id="A0A8S1W7H9"/>
<comment type="caution">
    <text evidence="2">The sequence shown here is derived from an EMBL/GenBank/DDBJ whole genome shotgun (WGS) entry which is preliminary data.</text>
</comment>
<accession>A0A8S1W7H9</accession>
<dbReference type="OMA" id="NMKTERH"/>
<sequence length="583" mass="69978">MSHKFYSISTKVSSQDNVKIIRIQSNKIHKSHNNLINPSKIDPETLSHQNIQLKSQINSLSDEVQVWKLKYQQLQRDSAQNLMFDNSKTFLISLKQQLKKLESDLGDKIKQTEEYKKMINVTKYQELQVELFNYQQQALMQQQEINDLKEQLKEHQNLQIEDLYQKQEKTIQKISKRNHDLKLENTNMKTERHFLTGQIESLKTQLIIKEKEIRRLISLQQKLEENQQYQNAVTKTRQQIFRESLENAQLQEQLKQLEFRYSSDIKDKDQEINDLKLQLFEQGELRKQLEKFQQISQEQKVNLLEFQKVESRQDSTRKLKISLNNSGISQQQQNYSVLRQSSQQNKQSVQMDLSKMQNTEFTKYYNEMDESEKQISQVNKQQKKVIRVNLYDVTHFGLEIKFKLLSKEFSLQDIDMLFEKYDQQIKIHELLDLLLQEPFKIQSYEQRKLIARYLVEDNNEDYVVYDALKGNDTQIVLSVFKQLVGKYELFTKREINSIENQLKVIFERSHFQLNDSIQQLIIKKKHLRPGQCEKADFEQAIKFSELNLTPRQLEYIYFLNYTFFQDLQIIYYQNVMTYFNKSK</sequence>
<evidence type="ECO:0000313" key="3">
    <source>
        <dbReference type="Proteomes" id="UP000683925"/>
    </source>
</evidence>
<organism evidence="2 3">
    <name type="scientific">Paramecium octaurelia</name>
    <dbReference type="NCBI Taxonomy" id="43137"/>
    <lineage>
        <taxon>Eukaryota</taxon>
        <taxon>Sar</taxon>
        <taxon>Alveolata</taxon>
        <taxon>Ciliophora</taxon>
        <taxon>Intramacronucleata</taxon>
        <taxon>Oligohymenophorea</taxon>
        <taxon>Peniculida</taxon>
        <taxon>Parameciidae</taxon>
        <taxon>Paramecium</taxon>
    </lineage>
</organism>
<evidence type="ECO:0000313" key="2">
    <source>
        <dbReference type="EMBL" id="CAD8186198.1"/>
    </source>
</evidence>
<keyword evidence="1" id="KW-0175">Coiled coil</keyword>
<name>A0A8S1W7H9_PAROT</name>